<dbReference type="VEuPathDB" id="FungiDB:AFUB_023780"/>
<gene>
    <name evidence="1" type="ORF">AFUB_023780</name>
</gene>
<reference evidence="1 2" key="1">
    <citation type="journal article" date="2008" name="PLoS Genet.">
        <title>Genomic islands in the pathogenic filamentous fungus Aspergillus fumigatus.</title>
        <authorList>
            <person name="Fedorova N.D."/>
            <person name="Khaldi N."/>
            <person name="Joardar V.S."/>
            <person name="Maiti R."/>
            <person name="Amedeo P."/>
            <person name="Anderson M.J."/>
            <person name="Crabtree J."/>
            <person name="Silva J.C."/>
            <person name="Badger J.H."/>
            <person name="Albarraq A."/>
            <person name="Angiuoli S."/>
            <person name="Bussey H."/>
            <person name="Bowyer P."/>
            <person name="Cotty P.J."/>
            <person name="Dyer P.S."/>
            <person name="Egan A."/>
            <person name="Galens K."/>
            <person name="Fraser-Liggett C.M."/>
            <person name="Haas B.J."/>
            <person name="Inman J.M."/>
            <person name="Kent R."/>
            <person name="Lemieux S."/>
            <person name="Malavazi I."/>
            <person name="Orvis J."/>
            <person name="Roemer T."/>
            <person name="Ronning C.M."/>
            <person name="Sundaram J.P."/>
            <person name="Sutton G."/>
            <person name="Turner G."/>
            <person name="Venter J.C."/>
            <person name="White O.R."/>
            <person name="Whitty B.R."/>
            <person name="Youngman P."/>
            <person name="Wolfe K.H."/>
            <person name="Goldman G.H."/>
            <person name="Wortman J.R."/>
            <person name="Jiang B."/>
            <person name="Denning D.W."/>
            <person name="Nierman W.C."/>
        </authorList>
    </citation>
    <scope>NUCLEOTIDE SEQUENCE [LARGE SCALE GENOMIC DNA]</scope>
    <source>
        <strain evidence="2">CBS 144.89 / FGSC A1163 / CEA10</strain>
    </source>
</reference>
<protein>
    <submittedName>
        <fullName evidence="1">Uncharacterized protein</fullName>
    </submittedName>
</protein>
<accession>B0XW70</accession>
<proteinExistence type="predicted"/>
<dbReference type="Proteomes" id="UP000001699">
    <property type="component" value="Unassembled WGS sequence"/>
</dbReference>
<evidence type="ECO:0000313" key="2">
    <source>
        <dbReference type="Proteomes" id="UP000001699"/>
    </source>
</evidence>
<evidence type="ECO:0000313" key="1">
    <source>
        <dbReference type="EMBL" id="EDP54322.1"/>
    </source>
</evidence>
<sequence length="28" mass="3148">MFILLLKSQLITLDFDSCSVMIINGCTK</sequence>
<dbReference type="HOGENOM" id="CLU_3413070_0_0_1"/>
<keyword evidence="2" id="KW-1185">Reference proteome</keyword>
<organism evidence="1 2">
    <name type="scientific">Aspergillus fumigatus (strain CBS 144.89 / FGSC A1163 / CEA10)</name>
    <name type="common">Neosartorya fumigata</name>
    <dbReference type="NCBI Taxonomy" id="451804"/>
    <lineage>
        <taxon>Eukaryota</taxon>
        <taxon>Fungi</taxon>
        <taxon>Dikarya</taxon>
        <taxon>Ascomycota</taxon>
        <taxon>Pezizomycotina</taxon>
        <taxon>Eurotiomycetes</taxon>
        <taxon>Eurotiomycetidae</taxon>
        <taxon>Eurotiales</taxon>
        <taxon>Aspergillaceae</taxon>
        <taxon>Aspergillus</taxon>
        <taxon>Aspergillus subgen. Fumigati</taxon>
    </lineage>
</organism>
<dbReference type="AlphaFoldDB" id="B0XW70"/>
<dbReference type="EMBL" id="DS499595">
    <property type="protein sequence ID" value="EDP54322.1"/>
    <property type="molecule type" value="Genomic_DNA"/>
</dbReference>
<name>B0XW70_ASPFC</name>